<dbReference type="EMBL" id="MU006573">
    <property type="protein sequence ID" value="KAF2747320.1"/>
    <property type="molecule type" value="Genomic_DNA"/>
</dbReference>
<dbReference type="GO" id="GO:0006338">
    <property type="term" value="P:chromatin remodeling"/>
    <property type="evidence" value="ECO:0007669"/>
    <property type="project" value="InterPro"/>
</dbReference>
<keyword evidence="3" id="KW-0805">Transcription regulation</keyword>
<evidence type="ECO:0000256" key="5">
    <source>
        <dbReference type="ARBA" id="ARBA00023242"/>
    </source>
</evidence>
<feature type="compositionally biased region" description="Polar residues" evidence="6">
    <location>
        <begin position="456"/>
        <end position="465"/>
    </location>
</feature>
<evidence type="ECO:0000256" key="1">
    <source>
        <dbReference type="ARBA" id="ARBA00004123"/>
    </source>
</evidence>
<comment type="subcellular location">
    <subcellularLocation>
        <location evidence="1">Nucleus</location>
    </subcellularLocation>
</comment>
<sequence>MLTINGKPNPPQSFISTYAPRLRSYGNSLISPVVPPSNTLPAPRTTKRGTTAINYAEDGFDDDEYDDSEGPRRATGLRSLRRDDSNLDKVAQIAALGKELTEPVQLQGIWRDWMGRLKRSSTERQAQIQANLPVTYIPIRIDLDIQPFRPDAPLPLPGNARDFGIDETHPAYRPLDVTPAYRLKDLFLWNLHEALITPDQFAKTLVDELDLPADRKPMLIQTIANQIRQQLEEYAGVALHPLFHSTPGTAADANARNAVLPITSRDGTSTPATAATNGVSTPVPNRTMAIEAPSNATVPQNGVTATATALPSEEIHNPDDTYRCIITLNVNLMNRLYSDKFEWSLLHPPGFAEMFAKVTCADLGLAGEWVPAITHAIYEAVLRLKKEACENGGLVGDGEIENDAVDPVVGAGWRNDPDHLCDEWEPKIEMLSKEEIEKREGDRERQIRRLRRDTARFSSTANMGTPVNDFYANPEQQENMGRGERSKKKRRFRSLSPASRDTPDAGSGYGGIGGGLQEA</sequence>
<dbReference type="Proteomes" id="UP000799440">
    <property type="component" value="Unassembled WGS sequence"/>
</dbReference>
<evidence type="ECO:0000256" key="3">
    <source>
        <dbReference type="ARBA" id="ARBA00023015"/>
    </source>
</evidence>
<dbReference type="GO" id="GO:0000228">
    <property type="term" value="C:nuclear chromosome"/>
    <property type="evidence" value="ECO:0007669"/>
    <property type="project" value="InterPro"/>
</dbReference>
<keyword evidence="4" id="KW-0804">Transcription</keyword>
<feature type="region of interest" description="Disordered" evidence="6">
    <location>
        <begin position="35"/>
        <end position="75"/>
    </location>
</feature>
<feature type="compositionally biased region" description="Acidic residues" evidence="6">
    <location>
        <begin position="58"/>
        <end position="68"/>
    </location>
</feature>
<dbReference type="Pfam" id="PF04855">
    <property type="entry name" value="SNF5"/>
    <property type="match status" value="1"/>
</dbReference>
<feature type="compositionally biased region" description="Gly residues" evidence="6">
    <location>
        <begin position="507"/>
        <end position="519"/>
    </location>
</feature>
<evidence type="ECO:0000256" key="6">
    <source>
        <dbReference type="SAM" id="MobiDB-lite"/>
    </source>
</evidence>
<accession>A0A6A6VCL0</accession>
<name>A0A6A6VCL0_9PLEO</name>
<feature type="region of interest" description="Disordered" evidence="6">
    <location>
        <begin position="435"/>
        <end position="519"/>
    </location>
</feature>
<keyword evidence="8" id="KW-1185">Reference proteome</keyword>
<proteinExistence type="inferred from homology"/>
<dbReference type="InterPro" id="IPR006939">
    <property type="entry name" value="SNF5"/>
</dbReference>
<dbReference type="AlphaFoldDB" id="A0A6A6VCL0"/>
<feature type="region of interest" description="Disordered" evidence="6">
    <location>
        <begin position="263"/>
        <end position="286"/>
    </location>
</feature>
<evidence type="ECO:0000256" key="2">
    <source>
        <dbReference type="ARBA" id="ARBA00010239"/>
    </source>
</evidence>
<keyword evidence="5" id="KW-0539">Nucleus</keyword>
<gene>
    <name evidence="7" type="ORF">M011DRAFT_402770</name>
</gene>
<evidence type="ECO:0000313" key="7">
    <source>
        <dbReference type="EMBL" id="KAF2747320.1"/>
    </source>
</evidence>
<reference evidence="7" key="1">
    <citation type="journal article" date="2020" name="Stud. Mycol.">
        <title>101 Dothideomycetes genomes: a test case for predicting lifestyles and emergence of pathogens.</title>
        <authorList>
            <person name="Haridas S."/>
            <person name="Albert R."/>
            <person name="Binder M."/>
            <person name="Bloem J."/>
            <person name="Labutti K."/>
            <person name="Salamov A."/>
            <person name="Andreopoulos B."/>
            <person name="Baker S."/>
            <person name="Barry K."/>
            <person name="Bills G."/>
            <person name="Bluhm B."/>
            <person name="Cannon C."/>
            <person name="Castanera R."/>
            <person name="Culley D."/>
            <person name="Daum C."/>
            <person name="Ezra D."/>
            <person name="Gonzalez J."/>
            <person name="Henrissat B."/>
            <person name="Kuo A."/>
            <person name="Liang C."/>
            <person name="Lipzen A."/>
            <person name="Lutzoni F."/>
            <person name="Magnuson J."/>
            <person name="Mondo S."/>
            <person name="Nolan M."/>
            <person name="Ohm R."/>
            <person name="Pangilinan J."/>
            <person name="Park H.-J."/>
            <person name="Ramirez L."/>
            <person name="Alfaro M."/>
            <person name="Sun H."/>
            <person name="Tritt A."/>
            <person name="Yoshinaga Y."/>
            <person name="Zwiers L.-H."/>
            <person name="Turgeon B."/>
            <person name="Goodwin S."/>
            <person name="Spatafora J."/>
            <person name="Crous P."/>
            <person name="Grigoriev I."/>
        </authorList>
    </citation>
    <scope>NUCLEOTIDE SEQUENCE</scope>
    <source>
        <strain evidence="7">CBS 119925</strain>
    </source>
</reference>
<evidence type="ECO:0000256" key="4">
    <source>
        <dbReference type="ARBA" id="ARBA00023163"/>
    </source>
</evidence>
<feature type="compositionally biased region" description="Polar residues" evidence="6">
    <location>
        <begin position="265"/>
        <end position="284"/>
    </location>
</feature>
<evidence type="ECO:0000313" key="8">
    <source>
        <dbReference type="Proteomes" id="UP000799440"/>
    </source>
</evidence>
<feature type="compositionally biased region" description="Basic and acidic residues" evidence="6">
    <location>
        <begin position="435"/>
        <end position="455"/>
    </location>
</feature>
<dbReference type="OrthoDB" id="10258327at2759"/>
<dbReference type="PANTHER" id="PTHR10019">
    <property type="entry name" value="SNF5"/>
    <property type="match status" value="1"/>
</dbReference>
<comment type="similarity">
    <text evidence="2">Belongs to the SNF5 family.</text>
</comment>
<protein>
    <submittedName>
        <fullName evidence="7">SNF5-domain-containing protein</fullName>
    </submittedName>
</protein>
<organism evidence="7 8">
    <name type="scientific">Sporormia fimetaria CBS 119925</name>
    <dbReference type="NCBI Taxonomy" id="1340428"/>
    <lineage>
        <taxon>Eukaryota</taxon>
        <taxon>Fungi</taxon>
        <taxon>Dikarya</taxon>
        <taxon>Ascomycota</taxon>
        <taxon>Pezizomycotina</taxon>
        <taxon>Dothideomycetes</taxon>
        <taxon>Pleosporomycetidae</taxon>
        <taxon>Pleosporales</taxon>
        <taxon>Sporormiaceae</taxon>
        <taxon>Sporormia</taxon>
    </lineage>
</organism>